<accession>A0ABV0TYU8</accession>
<sequence length="113" mass="12446">MTSLSCASVHSSSDCSSVTVSSTSDSLFSASFTIHSITFTFSHTEFTDLAEFYVQAGAKLGKNSLAYLVNQATYVLLLRHNIRLASFLVRLNSSISHSYSPLAVWRLSLEFMH</sequence>
<proteinExistence type="predicted"/>
<name>A0ABV0TYU8_9TELE</name>
<protein>
    <submittedName>
        <fullName evidence="1">Uncharacterized protein</fullName>
    </submittedName>
</protein>
<gene>
    <name evidence="1" type="ORF">ILYODFUR_028522</name>
</gene>
<organism evidence="1 2">
    <name type="scientific">Ilyodon furcidens</name>
    <name type="common">goldbreast splitfin</name>
    <dbReference type="NCBI Taxonomy" id="33524"/>
    <lineage>
        <taxon>Eukaryota</taxon>
        <taxon>Metazoa</taxon>
        <taxon>Chordata</taxon>
        <taxon>Craniata</taxon>
        <taxon>Vertebrata</taxon>
        <taxon>Euteleostomi</taxon>
        <taxon>Actinopterygii</taxon>
        <taxon>Neopterygii</taxon>
        <taxon>Teleostei</taxon>
        <taxon>Neoteleostei</taxon>
        <taxon>Acanthomorphata</taxon>
        <taxon>Ovalentaria</taxon>
        <taxon>Atherinomorphae</taxon>
        <taxon>Cyprinodontiformes</taxon>
        <taxon>Goodeidae</taxon>
        <taxon>Ilyodon</taxon>
    </lineage>
</organism>
<dbReference type="EMBL" id="JAHRIQ010050248">
    <property type="protein sequence ID" value="MEQ2237961.1"/>
    <property type="molecule type" value="Genomic_DNA"/>
</dbReference>
<comment type="caution">
    <text evidence="1">The sequence shown here is derived from an EMBL/GenBank/DDBJ whole genome shotgun (WGS) entry which is preliminary data.</text>
</comment>
<evidence type="ECO:0000313" key="2">
    <source>
        <dbReference type="Proteomes" id="UP001482620"/>
    </source>
</evidence>
<evidence type="ECO:0000313" key="1">
    <source>
        <dbReference type="EMBL" id="MEQ2237961.1"/>
    </source>
</evidence>
<dbReference type="Proteomes" id="UP001482620">
    <property type="component" value="Unassembled WGS sequence"/>
</dbReference>
<reference evidence="1 2" key="1">
    <citation type="submission" date="2021-06" db="EMBL/GenBank/DDBJ databases">
        <authorList>
            <person name="Palmer J.M."/>
        </authorList>
    </citation>
    <scope>NUCLEOTIDE SEQUENCE [LARGE SCALE GENOMIC DNA]</scope>
    <source>
        <strain evidence="2">if_2019</strain>
        <tissue evidence="1">Muscle</tissue>
    </source>
</reference>
<keyword evidence="2" id="KW-1185">Reference proteome</keyword>